<evidence type="ECO:0000256" key="1">
    <source>
        <dbReference type="SAM" id="MobiDB-lite"/>
    </source>
</evidence>
<reference evidence="2" key="1">
    <citation type="journal article" date="2014" name="Nat. Genet.">
        <title>Genome and transcriptome of the porcine whipworm Trichuris suis.</title>
        <authorList>
            <person name="Jex A.R."/>
            <person name="Nejsum P."/>
            <person name="Schwarz E.M."/>
            <person name="Hu L."/>
            <person name="Young N.D."/>
            <person name="Hall R.S."/>
            <person name="Korhonen P.K."/>
            <person name="Liao S."/>
            <person name="Thamsborg S."/>
            <person name="Xia J."/>
            <person name="Xu P."/>
            <person name="Wang S."/>
            <person name="Scheerlinck J.P."/>
            <person name="Hofmann A."/>
            <person name="Sternberg P.W."/>
            <person name="Wang J."/>
            <person name="Gasser R.B."/>
        </authorList>
    </citation>
    <scope>NUCLEOTIDE SEQUENCE [LARGE SCALE GENOMIC DNA]</scope>
    <source>
        <strain evidence="2">DCEP-RM93F</strain>
    </source>
</reference>
<gene>
    <name evidence="2" type="ORF">M514_15353</name>
</gene>
<sequence length="378" mass="42348">MLSRQGTHVNSRRTEEEFVKASFKPPSQLPVLLSRCNDLLPEQLRRQFSSPADNIGEQSIDAIDGISQAETNGEQSSANGQKYEMGYIIFKDAQVVLPAKCALRQNDHKTSLTEVERLRGNDENETDFTCISLASDAGDVANTSQQLTGIEECISGVPDTLSTNSEVFRDYAEEMSSGSRKRTPRTYRKKIVIPNELKTRLFPLESISAGETYISTMELNSSNYVRITYYKREVEYTLTVSQCSISSAEKTYLKINVNFNFDQIAALATSRRDIYLQLSEPPFVSIEAMQSGSERNTFVRIPLTEQMVNVGNSIKSSEVHRITLKKAEGRRFSQRLTSFDDGLKRRMIYVAPGKGAFYVVNDLPCPAMDSLASDNSDI</sequence>
<organism evidence="2">
    <name type="scientific">Trichuris suis</name>
    <name type="common">pig whipworm</name>
    <dbReference type="NCBI Taxonomy" id="68888"/>
    <lineage>
        <taxon>Eukaryota</taxon>
        <taxon>Metazoa</taxon>
        <taxon>Ecdysozoa</taxon>
        <taxon>Nematoda</taxon>
        <taxon>Enoplea</taxon>
        <taxon>Dorylaimia</taxon>
        <taxon>Trichinellida</taxon>
        <taxon>Trichuridae</taxon>
        <taxon>Trichuris</taxon>
    </lineage>
</organism>
<dbReference type="Proteomes" id="UP000030758">
    <property type="component" value="Unassembled WGS sequence"/>
</dbReference>
<evidence type="ECO:0000313" key="2">
    <source>
        <dbReference type="EMBL" id="KFD72517.1"/>
    </source>
</evidence>
<proteinExistence type="predicted"/>
<accession>A0A085NSS1</accession>
<name>A0A085NSS1_9BILA</name>
<dbReference type="EMBL" id="KL367477">
    <property type="protein sequence ID" value="KFD72517.1"/>
    <property type="molecule type" value="Genomic_DNA"/>
</dbReference>
<feature type="region of interest" description="Disordered" evidence="1">
    <location>
        <begin position="1"/>
        <end position="21"/>
    </location>
</feature>
<protein>
    <submittedName>
        <fullName evidence="2">Uncharacterized protein</fullName>
    </submittedName>
</protein>
<dbReference type="AlphaFoldDB" id="A0A085NSS1"/>